<dbReference type="SUPFAM" id="SSF90123">
    <property type="entry name" value="ABC transporter transmembrane region"/>
    <property type="match status" value="1"/>
</dbReference>
<dbReference type="SUPFAM" id="SSF52540">
    <property type="entry name" value="P-loop containing nucleoside triphosphate hydrolases"/>
    <property type="match status" value="1"/>
</dbReference>
<evidence type="ECO:0000256" key="3">
    <source>
        <dbReference type="ARBA" id="ARBA00022741"/>
    </source>
</evidence>
<name>A0ABQ4A116_9ACTN</name>
<dbReference type="SMART" id="SM00382">
    <property type="entry name" value="AAA"/>
    <property type="match status" value="1"/>
</dbReference>
<dbReference type="PROSITE" id="PS00211">
    <property type="entry name" value="ABC_TRANSPORTER_1"/>
    <property type="match status" value="1"/>
</dbReference>
<evidence type="ECO:0000256" key="7">
    <source>
        <dbReference type="SAM" id="Phobius"/>
    </source>
</evidence>
<proteinExistence type="predicted"/>
<keyword evidence="3" id="KW-0547">Nucleotide-binding</keyword>
<dbReference type="RefSeq" id="WP_203841560.1">
    <property type="nucleotide sequence ID" value="NZ_BAAATV010000019.1"/>
</dbReference>
<evidence type="ECO:0000256" key="2">
    <source>
        <dbReference type="ARBA" id="ARBA00022692"/>
    </source>
</evidence>
<keyword evidence="6 7" id="KW-0472">Membrane</keyword>
<dbReference type="InterPro" id="IPR003439">
    <property type="entry name" value="ABC_transporter-like_ATP-bd"/>
</dbReference>
<keyword evidence="4" id="KW-0067">ATP-binding</keyword>
<dbReference type="PANTHER" id="PTHR24221">
    <property type="entry name" value="ATP-BINDING CASSETTE SUB-FAMILY B"/>
    <property type="match status" value="1"/>
</dbReference>
<dbReference type="InterPro" id="IPR027417">
    <property type="entry name" value="P-loop_NTPase"/>
</dbReference>
<evidence type="ECO:0000259" key="8">
    <source>
        <dbReference type="PROSITE" id="PS50893"/>
    </source>
</evidence>
<dbReference type="InterPro" id="IPR039421">
    <property type="entry name" value="Type_1_exporter"/>
</dbReference>
<protein>
    <submittedName>
        <fullName evidence="9">Multidrug ABC transporter permease</fullName>
    </submittedName>
</protein>
<dbReference type="EMBL" id="BOMN01000111">
    <property type="protein sequence ID" value="GIE24550.1"/>
    <property type="molecule type" value="Genomic_DNA"/>
</dbReference>
<evidence type="ECO:0000256" key="4">
    <source>
        <dbReference type="ARBA" id="ARBA00022840"/>
    </source>
</evidence>
<comment type="subcellular location">
    <subcellularLocation>
        <location evidence="1">Cell membrane</location>
        <topology evidence="1">Multi-pass membrane protein</topology>
    </subcellularLocation>
</comment>
<evidence type="ECO:0000256" key="5">
    <source>
        <dbReference type="ARBA" id="ARBA00022989"/>
    </source>
</evidence>
<dbReference type="Pfam" id="PF00005">
    <property type="entry name" value="ABC_tran"/>
    <property type="match status" value="1"/>
</dbReference>
<dbReference type="InterPro" id="IPR003593">
    <property type="entry name" value="AAA+_ATPase"/>
</dbReference>
<organism evidence="9 10">
    <name type="scientific">Winogradskya humida</name>
    <dbReference type="NCBI Taxonomy" id="113566"/>
    <lineage>
        <taxon>Bacteria</taxon>
        <taxon>Bacillati</taxon>
        <taxon>Actinomycetota</taxon>
        <taxon>Actinomycetes</taxon>
        <taxon>Micromonosporales</taxon>
        <taxon>Micromonosporaceae</taxon>
        <taxon>Winogradskya</taxon>
    </lineage>
</organism>
<evidence type="ECO:0000313" key="9">
    <source>
        <dbReference type="EMBL" id="GIE24550.1"/>
    </source>
</evidence>
<feature type="transmembrane region" description="Helical" evidence="7">
    <location>
        <begin position="153"/>
        <end position="181"/>
    </location>
</feature>
<evidence type="ECO:0000256" key="6">
    <source>
        <dbReference type="ARBA" id="ARBA00023136"/>
    </source>
</evidence>
<dbReference type="Gene3D" id="3.40.50.300">
    <property type="entry name" value="P-loop containing nucleotide triphosphate hydrolases"/>
    <property type="match status" value="1"/>
</dbReference>
<reference evidence="9 10" key="1">
    <citation type="submission" date="2021-01" db="EMBL/GenBank/DDBJ databases">
        <title>Whole genome shotgun sequence of Actinoplanes humidus NBRC 14915.</title>
        <authorList>
            <person name="Komaki H."/>
            <person name="Tamura T."/>
        </authorList>
    </citation>
    <scope>NUCLEOTIDE SEQUENCE [LARGE SCALE GENOMIC DNA]</scope>
    <source>
        <strain evidence="9 10">NBRC 14915</strain>
    </source>
</reference>
<comment type="caution">
    <text evidence="9">The sequence shown here is derived from an EMBL/GenBank/DDBJ whole genome shotgun (WGS) entry which is preliminary data.</text>
</comment>
<dbReference type="InterPro" id="IPR036640">
    <property type="entry name" value="ABC1_TM_sf"/>
</dbReference>
<dbReference type="Proteomes" id="UP000603200">
    <property type="component" value="Unassembled WGS sequence"/>
</dbReference>
<dbReference type="PANTHER" id="PTHR24221:SF654">
    <property type="entry name" value="ATP-BINDING CASSETTE SUB-FAMILY B MEMBER 6"/>
    <property type="match status" value="1"/>
</dbReference>
<accession>A0ABQ4A116</accession>
<feature type="domain" description="ABC transporter" evidence="8">
    <location>
        <begin position="351"/>
        <end position="593"/>
    </location>
</feature>
<dbReference type="Gene3D" id="1.20.1560.10">
    <property type="entry name" value="ABC transporter type 1, transmembrane domain"/>
    <property type="match status" value="1"/>
</dbReference>
<feature type="transmembrane region" description="Helical" evidence="7">
    <location>
        <begin position="24"/>
        <end position="47"/>
    </location>
</feature>
<dbReference type="InterPro" id="IPR017871">
    <property type="entry name" value="ABC_transporter-like_CS"/>
</dbReference>
<keyword evidence="10" id="KW-1185">Reference proteome</keyword>
<keyword evidence="5 7" id="KW-1133">Transmembrane helix</keyword>
<keyword evidence="2 7" id="KW-0812">Transmembrane</keyword>
<sequence>MIHEVRTRWRLLGALRYAGPRLAIALWIAALGLALLPTATGLATGALISRLMGDPHDTYGLTTLTLAVGALALASQALEFGHSALRVVVSQRINARHRMEIAGLAAGPRGIRQLEDPAVQDDLSAAVLKGMPHWIHYSFGTGAVGQLSITTRTIGACVAAAVLATFSWPAAICLLATALLVRAGTRREWLRQHGVVRRLTPGIREEEYLAEIVSAPWAAKETRIFGLGDWVTSRYRELVTGRVSAVAGVRRQLLRRSRPHFLLLAVVTAAGLVQLVVAAVHGSISPGELALYLGVFWALMAVSKWDTEAYDVEFAGVPALLAADRLRAKLSPSPAPSPHRDPVAPGTTPRIQLAGVGFRYEGGERPVLHGLDLTIEPGELVALVGTNGAGKTTLTKLLTGLYQPAEGVISVGGTALADLDPAVWQGRVAVVFQESTRYELTFRDNVTLGAPGEPDPVLLEDVARRAGITGLVDDAPLGWDTPLASAYSGGIDLSGGQWQRVALARALYAVARGARLLVLDEPTAHLDVRAEADLLARVTAAARGASVLLVSHRLATVRQADRIAVLTGGRITESGTHDQLMALNGTYAEMFHLQADRFTGTDLPSPGKHDEVIAR</sequence>
<evidence type="ECO:0000256" key="1">
    <source>
        <dbReference type="ARBA" id="ARBA00004651"/>
    </source>
</evidence>
<feature type="transmembrane region" description="Helical" evidence="7">
    <location>
        <begin position="261"/>
        <end position="283"/>
    </location>
</feature>
<gene>
    <name evidence="9" type="ORF">Ahu01nite_076520</name>
</gene>
<dbReference type="PROSITE" id="PS50893">
    <property type="entry name" value="ABC_TRANSPORTER_2"/>
    <property type="match status" value="1"/>
</dbReference>
<evidence type="ECO:0000313" key="10">
    <source>
        <dbReference type="Proteomes" id="UP000603200"/>
    </source>
</evidence>